<sequence>MDESALFALSYGMFILSTEADGIKNACIVNTVAQVTQDPIRVSLTILKKNYTTELISKSNKFSVSVLSKKASLDTVAHFGYSSGRNKDKFEGIDYKIDGINNPIVENDCIATMSCKVVQTIDLGTHLLFIADVVEANKLSKDEPMTYSYYRDLKAGKVSNQSKTEENKELEKEEKPLYECVVCHYIYDGDIPFEDLPDDYLCPICHKPKSAFKRIN</sequence>
<dbReference type="EMBL" id="BROD01000001">
    <property type="protein sequence ID" value="GKX65988.1"/>
    <property type="molecule type" value="Genomic_DNA"/>
</dbReference>
<keyword evidence="2" id="KW-1185">Reference proteome</keyword>
<evidence type="ECO:0000313" key="1">
    <source>
        <dbReference type="EMBL" id="GKX65988.1"/>
    </source>
</evidence>
<comment type="caution">
    <text evidence="1">The sequence shown here is derived from an EMBL/GenBank/DDBJ whole genome shotgun (WGS) entry which is preliminary data.</text>
</comment>
<dbReference type="Proteomes" id="UP001058074">
    <property type="component" value="Unassembled WGS sequence"/>
</dbReference>
<reference evidence="1" key="1">
    <citation type="journal article" date="2025" name="Int. J. Syst. Evol. Microbiol.">
        <title>Inconstantimicrobium mannanitabidum sp. nov., a novel member of the family Clostridiaceae isolated from anoxic soil under the treatment of reductive soil disinfestation.</title>
        <authorList>
            <person name="Ueki A."/>
            <person name="Tonouchi A."/>
            <person name="Honma S."/>
            <person name="Kaku N."/>
            <person name="Ueki K."/>
        </authorList>
    </citation>
    <scope>NUCLEOTIDE SEQUENCE</scope>
    <source>
        <strain evidence="1">TW13</strain>
    </source>
</reference>
<name>A0ACB5R9X6_9CLOT</name>
<organism evidence="1 2">
    <name type="scientific">Inconstantimicrobium mannanitabidum</name>
    <dbReference type="NCBI Taxonomy" id="1604901"/>
    <lineage>
        <taxon>Bacteria</taxon>
        <taxon>Bacillati</taxon>
        <taxon>Bacillota</taxon>
        <taxon>Clostridia</taxon>
        <taxon>Eubacteriales</taxon>
        <taxon>Clostridiaceae</taxon>
        <taxon>Inconstantimicrobium</taxon>
    </lineage>
</organism>
<gene>
    <name evidence="1" type="primary">hrb</name>
    <name evidence="1" type="ORF">rsdtw13_12460</name>
</gene>
<accession>A0ACB5R9X6</accession>
<protein>
    <submittedName>
        <fullName evidence="1">High molecular weight rubredoxin</fullName>
    </submittedName>
</protein>
<proteinExistence type="predicted"/>
<evidence type="ECO:0000313" key="2">
    <source>
        <dbReference type="Proteomes" id="UP001058074"/>
    </source>
</evidence>